<keyword evidence="1" id="KW-0812">Transmembrane</keyword>
<sequence>MLRKALVHLGIGVLSAVFTGVAAIVVEAYFLGGRERRDGSADVVLPRATDAEALRVGLFVVGCQG</sequence>
<name>A0ABP7SKL0_9PSEU</name>
<keyword evidence="1" id="KW-0472">Membrane</keyword>
<reference evidence="3" key="1">
    <citation type="journal article" date="2019" name="Int. J. Syst. Evol. Microbiol.">
        <title>The Global Catalogue of Microorganisms (GCM) 10K type strain sequencing project: providing services to taxonomists for standard genome sequencing and annotation.</title>
        <authorList>
            <consortium name="The Broad Institute Genomics Platform"/>
            <consortium name="The Broad Institute Genome Sequencing Center for Infectious Disease"/>
            <person name="Wu L."/>
            <person name="Ma J."/>
        </authorList>
    </citation>
    <scope>NUCLEOTIDE SEQUENCE [LARGE SCALE GENOMIC DNA]</scope>
    <source>
        <strain evidence="3">JCM 17342</strain>
    </source>
</reference>
<evidence type="ECO:0000256" key="1">
    <source>
        <dbReference type="SAM" id="Phobius"/>
    </source>
</evidence>
<organism evidence="2 3">
    <name type="scientific">Allokutzneria multivorans</name>
    <dbReference type="NCBI Taxonomy" id="1142134"/>
    <lineage>
        <taxon>Bacteria</taxon>
        <taxon>Bacillati</taxon>
        <taxon>Actinomycetota</taxon>
        <taxon>Actinomycetes</taxon>
        <taxon>Pseudonocardiales</taxon>
        <taxon>Pseudonocardiaceae</taxon>
        <taxon>Allokutzneria</taxon>
    </lineage>
</organism>
<gene>
    <name evidence="2" type="ORF">GCM10022247_39550</name>
</gene>
<keyword evidence="1" id="KW-1133">Transmembrane helix</keyword>
<protein>
    <submittedName>
        <fullName evidence="2">Uncharacterized protein</fullName>
    </submittedName>
</protein>
<comment type="caution">
    <text evidence="2">The sequence shown here is derived from an EMBL/GenBank/DDBJ whole genome shotgun (WGS) entry which is preliminary data.</text>
</comment>
<dbReference type="EMBL" id="BAABAL010000016">
    <property type="protein sequence ID" value="GAA4013022.1"/>
    <property type="molecule type" value="Genomic_DNA"/>
</dbReference>
<keyword evidence="3" id="KW-1185">Reference proteome</keyword>
<evidence type="ECO:0000313" key="3">
    <source>
        <dbReference type="Proteomes" id="UP001501747"/>
    </source>
</evidence>
<feature type="transmembrane region" description="Helical" evidence="1">
    <location>
        <begin position="6"/>
        <end position="30"/>
    </location>
</feature>
<dbReference type="Proteomes" id="UP001501747">
    <property type="component" value="Unassembled WGS sequence"/>
</dbReference>
<dbReference type="RefSeq" id="WP_344876870.1">
    <property type="nucleotide sequence ID" value="NZ_BAABAL010000016.1"/>
</dbReference>
<proteinExistence type="predicted"/>
<accession>A0ABP7SKL0</accession>
<evidence type="ECO:0000313" key="2">
    <source>
        <dbReference type="EMBL" id="GAA4013022.1"/>
    </source>
</evidence>